<feature type="transmembrane region" description="Helical" evidence="2">
    <location>
        <begin position="73"/>
        <end position="98"/>
    </location>
</feature>
<feature type="domain" description="RCK C-terminal" evidence="3">
    <location>
        <begin position="266"/>
        <end position="353"/>
    </location>
</feature>
<dbReference type="InterPro" id="IPR036291">
    <property type="entry name" value="NAD(P)-bd_dom_sf"/>
</dbReference>
<evidence type="ECO:0000256" key="1">
    <source>
        <dbReference type="ARBA" id="ARBA00004651"/>
    </source>
</evidence>
<dbReference type="PANTHER" id="PTHR43833:SF9">
    <property type="entry name" value="POTASSIUM CHANNEL PROTEIN YUGO-RELATED"/>
    <property type="match status" value="1"/>
</dbReference>
<sequence>MINRFHQRKRDLTYVMGRFRPPLVALILVNTFGIMGFMFIDGYPFQDALYQTVFTLTTVGYQETHPISGPGKLFVVVLILVGVMTWTYALGTAISVLVNEDLIGKVRESIMVHQLRQFQDHFIVAGYTDIGRETIRMLDRQRIPYVVLDDDPERQAQAEEDGIREFLSLNPFHNDSYRRANIGEARGVITAFPDDSDNITAVVTGRIMEEESGHELLIITVASHQESRAKLKKVGADVVILPHELIGQRISAMALHPPDPEHSSFLDRVAFGEFLNLDIREVLVKDGSILDGVAIRDSQVRSVIGANIMGIRRKGRRKILLMPNPDIHIYKGDQVLIMGTLAQLEKLPEFLHPPKEGDEA</sequence>
<dbReference type="EMBL" id="LO017727">
    <property type="protein sequence ID" value="CRH04509.1"/>
    <property type="molecule type" value="Genomic_DNA"/>
</dbReference>
<evidence type="ECO:0000313" key="4">
    <source>
        <dbReference type="EMBL" id="CRH04509.1"/>
    </source>
</evidence>
<feature type="transmembrane region" description="Helical" evidence="2">
    <location>
        <begin position="21"/>
        <end position="40"/>
    </location>
</feature>
<evidence type="ECO:0000259" key="3">
    <source>
        <dbReference type="PROSITE" id="PS51202"/>
    </source>
</evidence>
<name>A0A1S7LEP2_MAGMO</name>
<dbReference type="PROSITE" id="PS51202">
    <property type="entry name" value="RCK_C"/>
    <property type="match status" value="1"/>
</dbReference>
<comment type="subcellular location">
    <subcellularLocation>
        <location evidence="1">Cell membrane</location>
        <topology evidence="1">Multi-pass membrane protein</topology>
    </subcellularLocation>
</comment>
<organism evidence="4">
    <name type="scientific">Magnetococcus massalia (strain MO-1)</name>
    <dbReference type="NCBI Taxonomy" id="451514"/>
    <lineage>
        <taxon>Bacteria</taxon>
        <taxon>Pseudomonadati</taxon>
        <taxon>Pseudomonadota</taxon>
        <taxon>Magnetococcia</taxon>
        <taxon>Magnetococcales</taxon>
        <taxon>Magnetococcaceae</taxon>
        <taxon>Magnetococcus</taxon>
    </lineage>
</organism>
<dbReference type="Pfam" id="PF07885">
    <property type="entry name" value="Ion_trans_2"/>
    <property type="match status" value="1"/>
</dbReference>
<dbReference type="InterPro" id="IPR036721">
    <property type="entry name" value="RCK_C_sf"/>
</dbReference>
<dbReference type="GO" id="GO:0006813">
    <property type="term" value="P:potassium ion transport"/>
    <property type="evidence" value="ECO:0007669"/>
    <property type="project" value="InterPro"/>
</dbReference>
<keyword evidence="2" id="KW-0472">Membrane</keyword>
<dbReference type="Pfam" id="PF02080">
    <property type="entry name" value="TrkA_C"/>
    <property type="match status" value="1"/>
</dbReference>
<dbReference type="SUPFAM" id="SSF81324">
    <property type="entry name" value="Voltage-gated potassium channels"/>
    <property type="match status" value="1"/>
</dbReference>
<evidence type="ECO:0000256" key="2">
    <source>
        <dbReference type="SAM" id="Phobius"/>
    </source>
</evidence>
<keyword evidence="2" id="KW-1133">Transmembrane helix</keyword>
<reference evidence="4" key="1">
    <citation type="submission" date="2015-04" db="EMBL/GenBank/DDBJ databases">
        <authorList>
            <person name="Syromyatnikov M.Y."/>
            <person name="Popov V.N."/>
        </authorList>
    </citation>
    <scope>NUCLEOTIDE SEQUENCE</scope>
    <source>
        <strain evidence="4">MO-1</strain>
    </source>
</reference>
<dbReference type="GO" id="GO:0008324">
    <property type="term" value="F:monoatomic cation transmembrane transporter activity"/>
    <property type="evidence" value="ECO:0007669"/>
    <property type="project" value="InterPro"/>
</dbReference>
<dbReference type="Gene3D" id="1.10.287.70">
    <property type="match status" value="1"/>
</dbReference>
<dbReference type="InterPro" id="IPR006037">
    <property type="entry name" value="RCK_C"/>
</dbReference>
<dbReference type="AlphaFoldDB" id="A0A1S7LEP2"/>
<protein>
    <submittedName>
        <fullName evidence="4">Putative TrkA-like ion transporter</fullName>
    </submittedName>
</protein>
<dbReference type="Pfam" id="PF02254">
    <property type="entry name" value="TrkA_N"/>
    <property type="match status" value="1"/>
</dbReference>
<dbReference type="SUPFAM" id="SSF116726">
    <property type="entry name" value="TrkA C-terminal domain-like"/>
    <property type="match status" value="1"/>
</dbReference>
<gene>
    <name evidence="4" type="ORF">MAGMO_0296</name>
</gene>
<dbReference type="Gene3D" id="3.30.70.1450">
    <property type="entry name" value="Regulator of K+ conductance, C-terminal domain"/>
    <property type="match status" value="1"/>
</dbReference>
<keyword evidence="2" id="KW-0812">Transmembrane</keyword>
<dbReference type="InterPro" id="IPR003148">
    <property type="entry name" value="RCK_N"/>
</dbReference>
<dbReference type="InterPro" id="IPR013099">
    <property type="entry name" value="K_chnl_dom"/>
</dbReference>
<dbReference type="GO" id="GO:0005886">
    <property type="term" value="C:plasma membrane"/>
    <property type="evidence" value="ECO:0007669"/>
    <property type="project" value="UniProtKB-SubCell"/>
</dbReference>
<accession>A0A1S7LEP2</accession>
<proteinExistence type="predicted"/>
<dbReference type="PANTHER" id="PTHR43833">
    <property type="entry name" value="POTASSIUM CHANNEL PROTEIN 2-RELATED-RELATED"/>
    <property type="match status" value="1"/>
</dbReference>
<dbReference type="InterPro" id="IPR050721">
    <property type="entry name" value="Trk_Ktr_HKT_K-transport"/>
</dbReference>
<dbReference type="SUPFAM" id="SSF51735">
    <property type="entry name" value="NAD(P)-binding Rossmann-fold domains"/>
    <property type="match status" value="1"/>
</dbReference>
<dbReference type="Gene3D" id="3.40.50.720">
    <property type="entry name" value="NAD(P)-binding Rossmann-like Domain"/>
    <property type="match status" value="1"/>
</dbReference>